<reference evidence="6" key="1">
    <citation type="submission" date="2020-02" db="EMBL/GenBank/DDBJ databases">
        <authorList>
            <person name="Meier V. D."/>
        </authorList>
    </citation>
    <scope>NUCLEOTIDE SEQUENCE</scope>
    <source>
        <strain evidence="6">AVDCRST_MAG68</strain>
    </source>
</reference>
<evidence type="ECO:0000256" key="1">
    <source>
        <dbReference type="ARBA" id="ARBA00000085"/>
    </source>
</evidence>
<evidence type="ECO:0000256" key="3">
    <source>
        <dbReference type="ARBA" id="ARBA00022679"/>
    </source>
</evidence>
<gene>
    <name evidence="6" type="ORF">AVDCRST_MAG68-5737</name>
</gene>
<organism evidence="6">
    <name type="scientific">uncultured Gemmatimonadota bacterium</name>
    <dbReference type="NCBI Taxonomy" id="203437"/>
    <lineage>
        <taxon>Bacteria</taxon>
        <taxon>Pseudomonadati</taxon>
        <taxon>Gemmatimonadota</taxon>
        <taxon>environmental samples</taxon>
    </lineage>
</organism>
<dbReference type="GO" id="GO:0000156">
    <property type="term" value="F:phosphorelay response regulator activity"/>
    <property type="evidence" value="ECO:0007669"/>
    <property type="project" value="TreeGrafter"/>
</dbReference>
<dbReference type="InterPro" id="IPR005467">
    <property type="entry name" value="His_kinase_dom"/>
</dbReference>
<comment type="catalytic activity">
    <reaction evidence="1">
        <text>ATP + protein L-histidine = ADP + protein N-phospho-L-histidine.</text>
        <dbReference type="EC" id="2.7.13.3"/>
    </reaction>
</comment>
<dbReference type="Gene3D" id="3.30.565.10">
    <property type="entry name" value="Histidine kinase-like ATPase, C-terminal domain"/>
    <property type="match status" value="1"/>
</dbReference>
<dbReference type="SMART" id="SM00388">
    <property type="entry name" value="HisKA"/>
    <property type="match status" value="1"/>
</dbReference>
<dbReference type="GO" id="GO:0007234">
    <property type="term" value="P:osmosensory signaling via phosphorelay pathway"/>
    <property type="evidence" value="ECO:0007669"/>
    <property type="project" value="TreeGrafter"/>
</dbReference>
<feature type="domain" description="Histidine kinase" evidence="5">
    <location>
        <begin position="30"/>
        <end position="223"/>
    </location>
</feature>
<dbReference type="AlphaFoldDB" id="A0A6J4MWL6"/>
<proteinExistence type="predicted"/>
<dbReference type="PANTHER" id="PTHR42878">
    <property type="entry name" value="TWO-COMPONENT HISTIDINE KINASE"/>
    <property type="match status" value="1"/>
</dbReference>
<dbReference type="Pfam" id="PF00512">
    <property type="entry name" value="HisKA"/>
    <property type="match status" value="1"/>
</dbReference>
<dbReference type="SUPFAM" id="SSF47384">
    <property type="entry name" value="Homodimeric domain of signal transducing histidine kinase"/>
    <property type="match status" value="1"/>
</dbReference>
<evidence type="ECO:0000256" key="4">
    <source>
        <dbReference type="ARBA" id="ARBA00022777"/>
    </source>
</evidence>
<evidence type="ECO:0000259" key="5">
    <source>
        <dbReference type="PROSITE" id="PS50109"/>
    </source>
</evidence>
<evidence type="ECO:0000313" key="6">
    <source>
        <dbReference type="EMBL" id="CAA9370781.1"/>
    </source>
</evidence>
<evidence type="ECO:0000256" key="2">
    <source>
        <dbReference type="ARBA" id="ARBA00012438"/>
    </source>
</evidence>
<dbReference type="InterPro" id="IPR003661">
    <property type="entry name" value="HisK_dim/P_dom"/>
</dbReference>
<dbReference type="InterPro" id="IPR036097">
    <property type="entry name" value="HisK_dim/P_sf"/>
</dbReference>
<dbReference type="Gene3D" id="1.10.287.130">
    <property type="match status" value="1"/>
</dbReference>
<dbReference type="GO" id="GO:0030295">
    <property type="term" value="F:protein kinase activator activity"/>
    <property type="evidence" value="ECO:0007669"/>
    <property type="project" value="TreeGrafter"/>
</dbReference>
<protein>
    <recommendedName>
        <fullName evidence="2">histidine kinase</fullName>
        <ecNumber evidence="2">2.7.13.3</ecNumber>
    </recommendedName>
</protein>
<accession>A0A6J4MWL6</accession>
<dbReference type="CDD" id="cd00082">
    <property type="entry name" value="HisKA"/>
    <property type="match status" value="1"/>
</dbReference>
<dbReference type="GO" id="GO:0000155">
    <property type="term" value="F:phosphorelay sensor kinase activity"/>
    <property type="evidence" value="ECO:0007669"/>
    <property type="project" value="InterPro"/>
</dbReference>
<keyword evidence="3" id="KW-0808">Transferase</keyword>
<dbReference type="InterPro" id="IPR050351">
    <property type="entry name" value="BphY/WalK/GraS-like"/>
</dbReference>
<dbReference type="SUPFAM" id="SSF55874">
    <property type="entry name" value="ATPase domain of HSP90 chaperone/DNA topoisomerase II/histidine kinase"/>
    <property type="match status" value="1"/>
</dbReference>
<dbReference type="EMBL" id="CADCTW010000243">
    <property type="protein sequence ID" value="CAA9370781.1"/>
    <property type="molecule type" value="Genomic_DNA"/>
</dbReference>
<dbReference type="InterPro" id="IPR036890">
    <property type="entry name" value="HATPase_C_sf"/>
</dbReference>
<dbReference type="PROSITE" id="PS50109">
    <property type="entry name" value="HIS_KIN"/>
    <property type="match status" value="1"/>
</dbReference>
<keyword evidence="4" id="KW-0418">Kinase</keyword>
<dbReference type="EC" id="2.7.13.3" evidence="2"/>
<name>A0A6J4MWL6_9BACT</name>
<dbReference type="PANTHER" id="PTHR42878:SF15">
    <property type="entry name" value="BACTERIOPHYTOCHROME"/>
    <property type="match status" value="1"/>
</dbReference>
<sequence>MTLEPTDAEDGDVLRVRANKLDLLERLADDLAHEIKNPLHSMVINLEVLKRRVARVAGESEDLARYFGVLSGELERVNRRIELLLRLSRPGRGAETTTLRDLTEELMELIQLEARHREATVDFQPGEGAPRVFVPREPARQVILNLVLDALDTSGPGATLRIVLDEAGGSARLAVESSGGGPAEPAAESAARLAVARHLAERMGGHVDGEGEGARTLTVPVAR</sequence>